<dbReference type="HOGENOM" id="CLU_032540_2_0_7"/>
<dbReference type="InterPro" id="IPR005762">
    <property type="entry name" value="MurD"/>
</dbReference>
<evidence type="ECO:0000313" key="9">
    <source>
        <dbReference type="EMBL" id="ABB44893.1"/>
    </source>
</evidence>
<dbReference type="Proteomes" id="UP000002714">
    <property type="component" value="Chromosome"/>
</dbReference>
<keyword evidence="6 7" id="KW-0067">ATP-binding</keyword>
<keyword evidence="7" id="KW-0573">Peptidoglycan synthesis</keyword>
<keyword evidence="5 7" id="KW-0547">Nucleotide-binding</keyword>
<proteinExistence type="inferred from homology"/>
<dbReference type="RefSeq" id="WP_011373234.1">
    <property type="nucleotide sequence ID" value="NC_007575.1"/>
</dbReference>
<name>Q30Q38_SULDN</name>
<dbReference type="GO" id="GO:0009252">
    <property type="term" value="P:peptidoglycan biosynthetic process"/>
    <property type="evidence" value="ECO:0007669"/>
    <property type="project" value="UniProtKB-UniRule"/>
</dbReference>
<dbReference type="GO" id="GO:0071555">
    <property type="term" value="P:cell wall organization"/>
    <property type="evidence" value="ECO:0007669"/>
    <property type="project" value="UniProtKB-KW"/>
</dbReference>
<reference evidence="9 10" key="1">
    <citation type="journal article" date="2008" name="Appl. Environ. Microbiol.">
        <title>Genome of the epsilonproteobacterial chemolithoautotroph Sulfurimonas denitrificans.</title>
        <authorList>
            <person name="Sievert S.M."/>
            <person name="Scott K.M."/>
            <person name="Klotz M.G."/>
            <person name="Chain P.S.G."/>
            <person name="Hauser L.J."/>
            <person name="Hemp J."/>
            <person name="Huegler M."/>
            <person name="Land M."/>
            <person name="Lapidus A."/>
            <person name="Larimer F.W."/>
            <person name="Lucas S."/>
            <person name="Malfatti S.A."/>
            <person name="Meyer F."/>
            <person name="Paulsen I.T."/>
            <person name="Ren Q."/>
            <person name="Simon J."/>
            <person name="Bailey K."/>
            <person name="Diaz E."/>
            <person name="Fitzpatrick K.A."/>
            <person name="Glover B."/>
            <person name="Gwatney N."/>
            <person name="Korajkic A."/>
            <person name="Long A."/>
            <person name="Mobberley J.M."/>
            <person name="Pantry S.N."/>
            <person name="Pazder G."/>
            <person name="Peterson S."/>
            <person name="Quintanilla J.D."/>
            <person name="Sprinkle R."/>
            <person name="Stephens J."/>
            <person name="Thomas P."/>
            <person name="Vaughn R."/>
            <person name="Weber M.J."/>
            <person name="Wooten L.L."/>
        </authorList>
    </citation>
    <scope>NUCLEOTIDE SEQUENCE [LARGE SCALE GENOMIC DNA]</scope>
    <source>
        <strain evidence="10">ATCC 33889 / DSM 1251</strain>
    </source>
</reference>
<dbReference type="InterPro" id="IPR036615">
    <property type="entry name" value="Mur_ligase_C_dom_sf"/>
</dbReference>
<dbReference type="Gene3D" id="3.40.1190.10">
    <property type="entry name" value="Mur-like, catalytic domain"/>
    <property type="match status" value="1"/>
</dbReference>
<dbReference type="Pfam" id="PF08245">
    <property type="entry name" value="Mur_ligase_M"/>
    <property type="match status" value="1"/>
</dbReference>
<dbReference type="GO" id="GO:0005737">
    <property type="term" value="C:cytoplasm"/>
    <property type="evidence" value="ECO:0007669"/>
    <property type="project" value="UniProtKB-SubCell"/>
</dbReference>
<keyword evidence="7" id="KW-0133">Cell shape</keyword>
<keyword evidence="4 7" id="KW-0436">Ligase</keyword>
<dbReference type="NCBIfam" id="TIGR01087">
    <property type="entry name" value="murD"/>
    <property type="match status" value="1"/>
</dbReference>
<keyword evidence="7" id="KW-0961">Cell wall biogenesis/degradation</keyword>
<dbReference type="eggNOG" id="COG0771">
    <property type="taxonomic scope" value="Bacteria"/>
</dbReference>
<feature type="domain" description="Mur ligase central" evidence="8">
    <location>
        <begin position="92"/>
        <end position="197"/>
    </location>
</feature>
<dbReference type="SUPFAM" id="SSF53623">
    <property type="entry name" value="MurD-like peptide ligases, catalytic domain"/>
    <property type="match status" value="1"/>
</dbReference>
<comment type="subcellular location">
    <subcellularLocation>
        <location evidence="1 7">Cytoplasm</location>
    </subcellularLocation>
</comment>
<evidence type="ECO:0000256" key="3">
    <source>
        <dbReference type="ARBA" id="ARBA00022490"/>
    </source>
</evidence>
<dbReference type="InterPro" id="IPR036565">
    <property type="entry name" value="Mur-like_cat_sf"/>
</dbReference>
<dbReference type="GO" id="GO:0008360">
    <property type="term" value="P:regulation of cell shape"/>
    <property type="evidence" value="ECO:0007669"/>
    <property type="project" value="UniProtKB-KW"/>
</dbReference>
<keyword evidence="10" id="KW-1185">Reference proteome</keyword>
<keyword evidence="3 7" id="KW-0963">Cytoplasm</keyword>
<dbReference type="InterPro" id="IPR013221">
    <property type="entry name" value="Mur_ligase_cen"/>
</dbReference>
<comment type="catalytic activity">
    <reaction evidence="7">
        <text>UDP-N-acetyl-alpha-D-muramoyl-L-alanine + D-glutamate + ATP = UDP-N-acetyl-alpha-D-muramoyl-L-alanyl-D-glutamate + ADP + phosphate + H(+)</text>
        <dbReference type="Rhea" id="RHEA:16429"/>
        <dbReference type="ChEBI" id="CHEBI:15378"/>
        <dbReference type="ChEBI" id="CHEBI:29986"/>
        <dbReference type="ChEBI" id="CHEBI:30616"/>
        <dbReference type="ChEBI" id="CHEBI:43474"/>
        <dbReference type="ChEBI" id="CHEBI:83898"/>
        <dbReference type="ChEBI" id="CHEBI:83900"/>
        <dbReference type="ChEBI" id="CHEBI:456216"/>
        <dbReference type="EC" id="6.3.2.9"/>
    </reaction>
</comment>
<dbReference type="EC" id="6.3.2.9" evidence="7"/>
<comment type="pathway">
    <text evidence="2 7">Cell wall biogenesis; peptidoglycan biosynthesis.</text>
</comment>
<dbReference type="GO" id="GO:0008764">
    <property type="term" value="F:UDP-N-acetylmuramoylalanine-D-glutamate ligase activity"/>
    <property type="evidence" value="ECO:0007669"/>
    <property type="project" value="UniProtKB-UniRule"/>
</dbReference>
<evidence type="ECO:0000256" key="5">
    <source>
        <dbReference type="ARBA" id="ARBA00022741"/>
    </source>
</evidence>
<dbReference type="STRING" id="326298.Suden_1616"/>
<dbReference type="HAMAP" id="MF_00639">
    <property type="entry name" value="MurD"/>
    <property type="match status" value="1"/>
</dbReference>
<dbReference type="KEGG" id="tdn:Suden_1616"/>
<comment type="similarity">
    <text evidence="7">Belongs to the MurCDEF family.</text>
</comment>
<dbReference type="PANTHER" id="PTHR43692:SF1">
    <property type="entry name" value="UDP-N-ACETYLMURAMOYLALANINE--D-GLUTAMATE LIGASE"/>
    <property type="match status" value="1"/>
</dbReference>
<dbReference type="PANTHER" id="PTHR43692">
    <property type="entry name" value="UDP-N-ACETYLMURAMOYLALANINE--D-GLUTAMATE LIGASE"/>
    <property type="match status" value="1"/>
</dbReference>
<evidence type="ECO:0000256" key="4">
    <source>
        <dbReference type="ARBA" id="ARBA00022598"/>
    </source>
</evidence>
<keyword evidence="7" id="KW-0132">Cell division</keyword>
<dbReference type="GO" id="GO:0005524">
    <property type="term" value="F:ATP binding"/>
    <property type="evidence" value="ECO:0007669"/>
    <property type="project" value="UniProtKB-UniRule"/>
</dbReference>
<dbReference type="SUPFAM" id="SSF53244">
    <property type="entry name" value="MurD-like peptide ligases, peptide-binding domain"/>
    <property type="match status" value="1"/>
</dbReference>
<organism evidence="9 10">
    <name type="scientific">Sulfurimonas denitrificans (strain ATCC 33889 / DSM 1251)</name>
    <name type="common">Thiomicrospira denitrificans (strain ATCC 33889 / DSM 1251)</name>
    <dbReference type="NCBI Taxonomy" id="326298"/>
    <lineage>
        <taxon>Bacteria</taxon>
        <taxon>Pseudomonadati</taxon>
        <taxon>Campylobacterota</taxon>
        <taxon>Epsilonproteobacteria</taxon>
        <taxon>Campylobacterales</taxon>
        <taxon>Sulfurimonadaceae</taxon>
        <taxon>Sulfurimonas</taxon>
    </lineage>
</organism>
<evidence type="ECO:0000259" key="8">
    <source>
        <dbReference type="Pfam" id="PF08245"/>
    </source>
</evidence>
<dbReference type="Gene3D" id="3.90.190.20">
    <property type="entry name" value="Mur ligase, C-terminal domain"/>
    <property type="match status" value="1"/>
</dbReference>
<dbReference type="EMBL" id="CP000153">
    <property type="protein sequence ID" value="ABB44893.1"/>
    <property type="molecule type" value="Genomic_DNA"/>
</dbReference>
<dbReference type="AlphaFoldDB" id="Q30Q38"/>
<comment type="function">
    <text evidence="7">Cell wall formation. Catalyzes the addition of glutamate to the nucleotide precursor UDP-N-acetylmuramoyl-L-alanine (UMA).</text>
</comment>
<gene>
    <name evidence="7" type="primary">murD</name>
    <name evidence="9" type="ordered locus">Suden_1616</name>
</gene>
<evidence type="ECO:0000256" key="2">
    <source>
        <dbReference type="ARBA" id="ARBA00004752"/>
    </source>
</evidence>
<evidence type="ECO:0000256" key="1">
    <source>
        <dbReference type="ARBA" id="ARBA00004496"/>
    </source>
</evidence>
<evidence type="ECO:0000313" key="10">
    <source>
        <dbReference type="Proteomes" id="UP000002714"/>
    </source>
</evidence>
<dbReference type="UniPathway" id="UPA00219"/>
<keyword evidence="7" id="KW-0131">Cell cycle</keyword>
<feature type="binding site" evidence="7">
    <location>
        <begin position="94"/>
        <end position="100"/>
    </location>
    <ligand>
        <name>ATP</name>
        <dbReference type="ChEBI" id="CHEBI:30616"/>
    </ligand>
</feature>
<sequence length="401" mass="45151">MQRVSLFGYGKTTKALSKLFKNPIFYDDKCTKPFIDEDGFRVKPASEFNPSYSDLEIPSPGIAPSNALIKRAKNLISEYDCFAHAAPLCVWISGTNGKTTTTQMMQHLLKDKGSLEGGNIGTPLADLDQNAQIWILETSSFTIHYTNKASPNIYVLLPITPDHLSWHGDMDEYVKAKLKPLSKMREGEVAIIPKAYKDVVTSSAYTIFYEDEKDLAKHFDIDTKRVNFKGAFLMDALLAMAVDKILFDRVNYEKINSFVIDPHRQEELSDIKGRLWVNDTKATNLDATIVAMKRYNDFFVHLILGGDDKGVDLNELFIFLKNCNVKIYNIGSNKDKLSDLAKKYAVEFELCKNLSDAVAKIDRSLKNGEVALLSPAAASLDEFKSYAHRGDQFKDAIKELR</sequence>
<evidence type="ECO:0000256" key="7">
    <source>
        <dbReference type="HAMAP-Rule" id="MF_00639"/>
    </source>
</evidence>
<dbReference type="OrthoDB" id="9809796at2"/>
<accession>Q30Q38</accession>
<evidence type="ECO:0000256" key="6">
    <source>
        <dbReference type="ARBA" id="ARBA00022840"/>
    </source>
</evidence>
<dbReference type="GO" id="GO:0051301">
    <property type="term" value="P:cell division"/>
    <property type="evidence" value="ECO:0007669"/>
    <property type="project" value="UniProtKB-KW"/>
</dbReference>
<protein>
    <recommendedName>
        <fullName evidence="7">UDP-N-acetylmuramoylalanine--D-glutamate ligase</fullName>
        <ecNumber evidence="7">6.3.2.9</ecNumber>
    </recommendedName>
    <alternativeName>
        <fullName evidence="7">D-glutamic acid-adding enzyme</fullName>
    </alternativeName>
    <alternativeName>
        <fullName evidence="7">UDP-N-acetylmuramoyl-L-alanyl-D-glutamate synthetase</fullName>
    </alternativeName>
</protein>